<dbReference type="EMBL" id="JBIATK010000006">
    <property type="protein sequence ID" value="MFF4025054.1"/>
    <property type="molecule type" value="Genomic_DNA"/>
</dbReference>
<proteinExistence type="predicted"/>
<sequence>MTDDNPNNVAAHAKAMSERVRALTARAESAGYTLVRSAAPRYEWTLLDGEYRENIFSTTDLDRIEQWLDT</sequence>
<reference evidence="1 2" key="1">
    <citation type="submission" date="2024-10" db="EMBL/GenBank/DDBJ databases">
        <title>The Natural Products Discovery Center: Release of the First 8490 Sequenced Strains for Exploring Actinobacteria Biosynthetic Diversity.</title>
        <authorList>
            <person name="Kalkreuter E."/>
            <person name="Kautsar S.A."/>
            <person name="Yang D."/>
            <person name="Bader C.D."/>
            <person name="Teijaro C.N."/>
            <person name="Fluegel L."/>
            <person name="Davis C.M."/>
            <person name="Simpson J.R."/>
            <person name="Lauterbach L."/>
            <person name="Steele A.D."/>
            <person name="Gui C."/>
            <person name="Meng S."/>
            <person name="Li G."/>
            <person name="Viehrig K."/>
            <person name="Ye F."/>
            <person name="Su P."/>
            <person name="Kiefer A.F."/>
            <person name="Nichols A."/>
            <person name="Cepeda A.J."/>
            <person name="Yan W."/>
            <person name="Fan B."/>
            <person name="Jiang Y."/>
            <person name="Adhikari A."/>
            <person name="Zheng C.-J."/>
            <person name="Schuster L."/>
            <person name="Cowan T.M."/>
            <person name="Smanski M.J."/>
            <person name="Chevrette M.G."/>
            <person name="De Carvalho L.P.S."/>
            <person name="Shen B."/>
        </authorList>
    </citation>
    <scope>NUCLEOTIDE SEQUENCE [LARGE SCALE GENOMIC DNA]</scope>
    <source>
        <strain evidence="1 2">NPDC001867</strain>
    </source>
</reference>
<name>A0ABW6TFX1_9NOCA</name>
<organism evidence="1 2">
    <name type="scientific">Nocardia elegans</name>
    <dbReference type="NCBI Taxonomy" id="300029"/>
    <lineage>
        <taxon>Bacteria</taxon>
        <taxon>Bacillati</taxon>
        <taxon>Actinomycetota</taxon>
        <taxon>Actinomycetes</taxon>
        <taxon>Mycobacteriales</taxon>
        <taxon>Nocardiaceae</taxon>
        <taxon>Nocardia</taxon>
    </lineage>
</organism>
<comment type="caution">
    <text evidence="1">The sequence shown here is derived from an EMBL/GenBank/DDBJ whole genome shotgun (WGS) entry which is preliminary data.</text>
</comment>
<dbReference type="Proteomes" id="UP001602089">
    <property type="component" value="Unassembled WGS sequence"/>
</dbReference>
<gene>
    <name evidence="1" type="ORF">ACFYY5_19620</name>
</gene>
<keyword evidence="2" id="KW-1185">Reference proteome</keyword>
<dbReference type="RefSeq" id="WP_195023028.1">
    <property type="nucleotide sequence ID" value="NZ_JADLPS010000009.1"/>
</dbReference>
<evidence type="ECO:0000313" key="2">
    <source>
        <dbReference type="Proteomes" id="UP001602089"/>
    </source>
</evidence>
<accession>A0ABW6TFX1</accession>
<evidence type="ECO:0000313" key="1">
    <source>
        <dbReference type="EMBL" id="MFF4025054.1"/>
    </source>
</evidence>
<protein>
    <submittedName>
        <fullName evidence="1">Uncharacterized protein</fullName>
    </submittedName>
</protein>